<dbReference type="InterPro" id="IPR012826">
    <property type="entry name" value="FliN"/>
</dbReference>
<dbReference type="NCBIfam" id="TIGR02480">
    <property type="entry name" value="fliN"/>
    <property type="match status" value="1"/>
</dbReference>
<proteinExistence type="inferred from homology"/>
<evidence type="ECO:0000256" key="1">
    <source>
        <dbReference type="ARBA" id="ARBA00004413"/>
    </source>
</evidence>
<keyword evidence="8" id="KW-0966">Cell projection</keyword>
<dbReference type="GO" id="GO:0071973">
    <property type="term" value="P:bacterial-type flagellum-dependent cell motility"/>
    <property type="evidence" value="ECO:0007669"/>
    <property type="project" value="InterPro"/>
</dbReference>
<evidence type="ECO:0000256" key="2">
    <source>
        <dbReference type="ARBA" id="ARBA00009226"/>
    </source>
</evidence>
<dbReference type="GO" id="GO:0003774">
    <property type="term" value="F:cytoskeletal motor activity"/>
    <property type="evidence" value="ECO:0007669"/>
    <property type="project" value="InterPro"/>
</dbReference>
<comment type="similarity">
    <text evidence="2">Belongs to the FliN/MopA/SpaO family.</text>
</comment>
<comment type="subcellular location">
    <subcellularLocation>
        <location evidence="1">Cell membrane</location>
        <topology evidence="1">Peripheral membrane protein</topology>
        <orientation evidence="1">Cytoplasmic side</orientation>
    </subcellularLocation>
</comment>
<keyword evidence="3" id="KW-1003">Cell membrane</keyword>
<dbReference type="AlphaFoldDB" id="A0A1M7R7E9"/>
<dbReference type="EMBL" id="FRCS01000008">
    <property type="protein sequence ID" value="SHN42059.1"/>
    <property type="molecule type" value="Genomic_DNA"/>
</dbReference>
<dbReference type="Pfam" id="PF01052">
    <property type="entry name" value="FliMN_C"/>
    <property type="match status" value="1"/>
</dbReference>
<sequence>MTAPTEAAASVLAQVGAAATAALPLLPAVDPLTAGEPQVAPDTGGLVGQGVLASFSGAAQGQLLVAVSQDLVDALAQSPMGALDLTQALQPVAEAAAATLGAVVVEQGIPVPDLEAGLTALADSGDAAFVLLNDDTGVRALVGLLITAVTSTAAPGGPGGSGAPLRHGLDLLHGVEMDVTAELGQTRMTVRDLLSLIPGSVVELDRLAGSPADLLVNGRMIGRGEVVVIDENFGIRVTEIITPDSDRPQGGGP</sequence>
<keyword evidence="4" id="KW-0145">Chemotaxis</keyword>
<dbReference type="InterPro" id="IPR001172">
    <property type="entry name" value="FliN_T3SS_HrcQb"/>
</dbReference>
<reference evidence="8 9" key="1">
    <citation type="submission" date="2016-11" db="EMBL/GenBank/DDBJ databases">
        <authorList>
            <person name="Jaros S."/>
            <person name="Januszkiewicz K."/>
            <person name="Wedrychowicz H."/>
        </authorList>
    </citation>
    <scope>NUCLEOTIDE SEQUENCE [LARGE SCALE GENOMIC DNA]</scope>
    <source>
        <strain evidence="8 9">DSM 46144</strain>
    </source>
</reference>
<keyword evidence="5" id="KW-0283">Flagellar rotation</keyword>
<name>A0A1M7R7E9_9ACTN</name>
<dbReference type="PRINTS" id="PR00956">
    <property type="entry name" value="FLGMOTORFLIN"/>
</dbReference>
<dbReference type="PANTHER" id="PTHR43484:SF1">
    <property type="entry name" value="FLAGELLAR MOTOR SWITCH PROTEIN FLIN"/>
    <property type="match status" value="1"/>
</dbReference>
<dbReference type="SUPFAM" id="SSF101801">
    <property type="entry name" value="Surface presentation of antigens (SPOA)"/>
    <property type="match status" value="1"/>
</dbReference>
<dbReference type="GO" id="GO:0009425">
    <property type="term" value="C:bacterial-type flagellum basal body"/>
    <property type="evidence" value="ECO:0007669"/>
    <property type="project" value="InterPro"/>
</dbReference>
<evidence type="ECO:0000313" key="9">
    <source>
        <dbReference type="Proteomes" id="UP000184440"/>
    </source>
</evidence>
<organism evidence="8 9">
    <name type="scientific">Cryptosporangium aurantiacum</name>
    <dbReference type="NCBI Taxonomy" id="134849"/>
    <lineage>
        <taxon>Bacteria</taxon>
        <taxon>Bacillati</taxon>
        <taxon>Actinomycetota</taxon>
        <taxon>Actinomycetes</taxon>
        <taxon>Cryptosporangiales</taxon>
        <taxon>Cryptosporangiaceae</taxon>
        <taxon>Cryptosporangium</taxon>
    </lineage>
</organism>
<protein>
    <submittedName>
        <fullName evidence="8">Flagellar motor switch protein FliN/FliY</fullName>
    </submittedName>
</protein>
<dbReference type="OrthoDB" id="9773459at2"/>
<keyword evidence="9" id="KW-1185">Reference proteome</keyword>
<evidence type="ECO:0000256" key="5">
    <source>
        <dbReference type="ARBA" id="ARBA00022779"/>
    </source>
</evidence>
<dbReference type="GO" id="GO:0005886">
    <property type="term" value="C:plasma membrane"/>
    <property type="evidence" value="ECO:0007669"/>
    <property type="project" value="UniProtKB-SubCell"/>
</dbReference>
<evidence type="ECO:0000256" key="4">
    <source>
        <dbReference type="ARBA" id="ARBA00022500"/>
    </source>
</evidence>
<accession>A0A1M7R7E9</accession>
<dbReference type="InterPro" id="IPR051469">
    <property type="entry name" value="FliN/MopA/SpaO"/>
</dbReference>
<dbReference type="Gene3D" id="2.30.330.10">
    <property type="entry name" value="SpoA-like"/>
    <property type="match status" value="1"/>
</dbReference>
<keyword evidence="8" id="KW-0282">Flagellum</keyword>
<feature type="domain" description="Flagellar motor switch protein FliN-like C-terminal" evidence="7">
    <location>
        <begin position="171"/>
        <end position="241"/>
    </location>
</feature>
<keyword evidence="6" id="KW-0472">Membrane</keyword>
<dbReference type="PANTHER" id="PTHR43484">
    <property type="match status" value="1"/>
</dbReference>
<dbReference type="GO" id="GO:0006935">
    <property type="term" value="P:chemotaxis"/>
    <property type="evidence" value="ECO:0007669"/>
    <property type="project" value="UniProtKB-KW"/>
</dbReference>
<dbReference type="InterPro" id="IPR036429">
    <property type="entry name" value="SpoA-like_sf"/>
</dbReference>
<evidence type="ECO:0000256" key="6">
    <source>
        <dbReference type="ARBA" id="ARBA00023136"/>
    </source>
</evidence>
<evidence type="ECO:0000259" key="7">
    <source>
        <dbReference type="Pfam" id="PF01052"/>
    </source>
</evidence>
<gene>
    <name evidence="8" type="ORF">SAMN05443668_10865</name>
</gene>
<dbReference type="RefSeq" id="WP_073260328.1">
    <property type="nucleotide sequence ID" value="NZ_FRCS01000008.1"/>
</dbReference>
<dbReference type="Proteomes" id="UP000184440">
    <property type="component" value="Unassembled WGS sequence"/>
</dbReference>
<keyword evidence="8" id="KW-0969">Cilium</keyword>
<dbReference type="InterPro" id="IPR001543">
    <property type="entry name" value="FliN-like_C"/>
</dbReference>
<dbReference type="STRING" id="134849.SAMN05443668_10865"/>
<evidence type="ECO:0000256" key="3">
    <source>
        <dbReference type="ARBA" id="ARBA00022475"/>
    </source>
</evidence>
<evidence type="ECO:0000313" key="8">
    <source>
        <dbReference type="EMBL" id="SHN42059.1"/>
    </source>
</evidence>